<evidence type="ECO:0000313" key="3">
    <source>
        <dbReference type="Proteomes" id="UP001054945"/>
    </source>
</evidence>
<accession>A0AAV4PVN6</accession>
<evidence type="ECO:0000256" key="1">
    <source>
        <dbReference type="SAM" id="MobiDB-lite"/>
    </source>
</evidence>
<feature type="region of interest" description="Disordered" evidence="1">
    <location>
        <begin position="30"/>
        <end position="80"/>
    </location>
</feature>
<sequence length="80" mass="9500">MFELRMSFFQFHCADNNLKRQTLLQNPSAIASNDGLAAKRKTMRKRRGEKNNNRKQHRLRHEKTISSPKVDESSEQRRTE</sequence>
<feature type="compositionally biased region" description="Basic residues" evidence="1">
    <location>
        <begin position="38"/>
        <end position="61"/>
    </location>
</feature>
<feature type="compositionally biased region" description="Basic and acidic residues" evidence="1">
    <location>
        <begin position="69"/>
        <end position="80"/>
    </location>
</feature>
<reference evidence="2 3" key="1">
    <citation type="submission" date="2021-06" db="EMBL/GenBank/DDBJ databases">
        <title>Caerostris extrusa draft genome.</title>
        <authorList>
            <person name="Kono N."/>
            <person name="Arakawa K."/>
        </authorList>
    </citation>
    <scope>NUCLEOTIDE SEQUENCE [LARGE SCALE GENOMIC DNA]</scope>
</reference>
<comment type="caution">
    <text evidence="2">The sequence shown here is derived from an EMBL/GenBank/DDBJ whole genome shotgun (WGS) entry which is preliminary data.</text>
</comment>
<proteinExistence type="predicted"/>
<dbReference type="AlphaFoldDB" id="A0AAV4PVN6"/>
<keyword evidence="3" id="KW-1185">Reference proteome</keyword>
<protein>
    <submittedName>
        <fullName evidence="2">Uncharacterized protein</fullName>
    </submittedName>
</protein>
<organism evidence="2 3">
    <name type="scientific">Caerostris extrusa</name>
    <name type="common">Bark spider</name>
    <name type="synonym">Caerostris bankana</name>
    <dbReference type="NCBI Taxonomy" id="172846"/>
    <lineage>
        <taxon>Eukaryota</taxon>
        <taxon>Metazoa</taxon>
        <taxon>Ecdysozoa</taxon>
        <taxon>Arthropoda</taxon>
        <taxon>Chelicerata</taxon>
        <taxon>Arachnida</taxon>
        <taxon>Araneae</taxon>
        <taxon>Araneomorphae</taxon>
        <taxon>Entelegynae</taxon>
        <taxon>Araneoidea</taxon>
        <taxon>Araneidae</taxon>
        <taxon>Caerostris</taxon>
    </lineage>
</organism>
<evidence type="ECO:0000313" key="2">
    <source>
        <dbReference type="EMBL" id="GIX99237.1"/>
    </source>
</evidence>
<gene>
    <name evidence="2" type="ORF">CEXT_711271</name>
</gene>
<dbReference type="Proteomes" id="UP001054945">
    <property type="component" value="Unassembled WGS sequence"/>
</dbReference>
<name>A0AAV4PVN6_CAEEX</name>
<dbReference type="EMBL" id="BPLR01005019">
    <property type="protein sequence ID" value="GIX99237.1"/>
    <property type="molecule type" value="Genomic_DNA"/>
</dbReference>